<dbReference type="GO" id="GO:0007059">
    <property type="term" value="P:chromosome segregation"/>
    <property type="evidence" value="ECO:0007669"/>
    <property type="project" value="InterPro"/>
</dbReference>
<evidence type="ECO:0000313" key="3">
    <source>
        <dbReference type="Proteomes" id="UP001054837"/>
    </source>
</evidence>
<dbReference type="InterPro" id="IPR013218">
    <property type="entry name" value="Dsn1/Mis13"/>
</dbReference>
<protein>
    <submittedName>
        <fullName evidence="2">Uncharacterized protein</fullName>
    </submittedName>
</protein>
<reference evidence="2 3" key="1">
    <citation type="submission" date="2021-06" db="EMBL/GenBank/DDBJ databases">
        <title>Caerostris darwini draft genome.</title>
        <authorList>
            <person name="Kono N."/>
            <person name="Arakawa K."/>
        </authorList>
    </citation>
    <scope>NUCLEOTIDE SEQUENCE [LARGE SCALE GENOMIC DNA]</scope>
</reference>
<keyword evidence="3" id="KW-1185">Reference proteome</keyword>
<organism evidence="2 3">
    <name type="scientific">Caerostris darwini</name>
    <dbReference type="NCBI Taxonomy" id="1538125"/>
    <lineage>
        <taxon>Eukaryota</taxon>
        <taxon>Metazoa</taxon>
        <taxon>Ecdysozoa</taxon>
        <taxon>Arthropoda</taxon>
        <taxon>Chelicerata</taxon>
        <taxon>Arachnida</taxon>
        <taxon>Araneae</taxon>
        <taxon>Araneomorphae</taxon>
        <taxon>Entelegynae</taxon>
        <taxon>Araneoidea</taxon>
        <taxon>Araneidae</taxon>
        <taxon>Caerostris</taxon>
    </lineage>
</organism>
<dbReference type="Proteomes" id="UP001054837">
    <property type="component" value="Unassembled WGS sequence"/>
</dbReference>
<dbReference type="Pfam" id="PF08202">
    <property type="entry name" value="MIS13"/>
    <property type="match status" value="1"/>
</dbReference>
<feature type="coiled-coil region" evidence="1">
    <location>
        <begin position="105"/>
        <end position="139"/>
    </location>
</feature>
<keyword evidence="1" id="KW-0175">Coiled coil</keyword>
<accession>A0AAV4VSB4</accession>
<evidence type="ECO:0000256" key="1">
    <source>
        <dbReference type="SAM" id="Coils"/>
    </source>
</evidence>
<name>A0AAV4VSB4_9ARAC</name>
<comment type="caution">
    <text evidence="2">The sequence shown here is derived from an EMBL/GenBank/DDBJ whole genome shotgun (WGS) entry which is preliminary data.</text>
</comment>
<proteinExistence type="predicted"/>
<dbReference type="GO" id="GO:0051301">
    <property type="term" value="P:cell division"/>
    <property type="evidence" value="ECO:0007669"/>
    <property type="project" value="InterPro"/>
</dbReference>
<dbReference type="GO" id="GO:0000444">
    <property type="term" value="C:MIS12/MIND type complex"/>
    <property type="evidence" value="ECO:0007669"/>
    <property type="project" value="InterPro"/>
</dbReference>
<dbReference type="AlphaFoldDB" id="A0AAV4VSB4"/>
<dbReference type="EMBL" id="BPLQ01013567">
    <property type="protein sequence ID" value="GIY73167.1"/>
    <property type="molecule type" value="Genomic_DNA"/>
</dbReference>
<sequence>MNKNKIRYNYGRRRSRSLGGLLNARDICKTIEKSVLPSQRLQLLLEYAIEHGLSKAEKNLDEDIDYDEFRKSISICQVKIESDIEEMNYCSLAVSEDENGELNLNNSLNEKYNSYSSAVAKLEEENKQWDNLLTKYRTNLEKEINLEEMHFKGPFDCEKYQHLDYSNLYNNLEQIDDHLKFQLDKMKRSTKSFTTYVNATNRGTSSLVRKARENFKKSFDKPRTLIKNCF</sequence>
<gene>
    <name evidence="2" type="primary">AVEN_32614_1</name>
    <name evidence="2" type="ORF">CDAR_426351</name>
</gene>
<evidence type="ECO:0000313" key="2">
    <source>
        <dbReference type="EMBL" id="GIY73167.1"/>
    </source>
</evidence>